<organism evidence="10 11">
    <name type="scientific">Desulfuromonas soudanensis</name>
    <dbReference type="NCBI Taxonomy" id="1603606"/>
    <lineage>
        <taxon>Bacteria</taxon>
        <taxon>Pseudomonadati</taxon>
        <taxon>Thermodesulfobacteriota</taxon>
        <taxon>Desulfuromonadia</taxon>
        <taxon>Desulfuromonadales</taxon>
        <taxon>Desulfuromonadaceae</taxon>
        <taxon>Desulfuromonas</taxon>
    </lineage>
</organism>
<dbReference type="KEGG" id="des:DSOUD_2910"/>
<dbReference type="GO" id="GO:0042834">
    <property type="term" value="F:peptidoglycan binding"/>
    <property type="evidence" value="ECO:0007669"/>
    <property type="project" value="InterPro"/>
</dbReference>
<evidence type="ECO:0000256" key="1">
    <source>
        <dbReference type="ARBA" id="ARBA00004442"/>
    </source>
</evidence>
<keyword evidence="6" id="KW-0472">Membrane</keyword>
<dbReference type="InterPro" id="IPR003423">
    <property type="entry name" value="OMP_efflux"/>
</dbReference>
<dbReference type="Gene3D" id="3.30.70.1070">
    <property type="entry name" value="Sporulation related repeat"/>
    <property type="match status" value="1"/>
</dbReference>
<evidence type="ECO:0000256" key="5">
    <source>
        <dbReference type="ARBA" id="ARBA00022692"/>
    </source>
</evidence>
<dbReference type="Pfam" id="PF02321">
    <property type="entry name" value="OEP"/>
    <property type="match status" value="2"/>
</dbReference>
<dbReference type="InterPro" id="IPR036680">
    <property type="entry name" value="SPOR-like_sf"/>
</dbReference>
<dbReference type="Gene3D" id="1.20.1600.10">
    <property type="entry name" value="Outer membrane efflux proteins (OEP)"/>
    <property type="match status" value="1"/>
</dbReference>
<evidence type="ECO:0000256" key="2">
    <source>
        <dbReference type="ARBA" id="ARBA00007613"/>
    </source>
</evidence>
<evidence type="ECO:0000256" key="8">
    <source>
        <dbReference type="SAM" id="MobiDB-lite"/>
    </source>
</evidence>
<keyword evidence="7" id="KW-0998">Cell outer membrane</keyword>
<dbReference type="PATRIC" id="fig|1603606.3.peg.3138"/>
<dbReference type="GO" id="GO:1990281">
    <property type="term" value="C:efflux pump complex"/>
    <property type="evidence" value="ECO:0007669"/>
    <property type="project" value="TreeGrafter"/>
</dbReference>
<dbReference type="PANTHER" id="PTHR30026:SF23">
    <property type="entry name" value="TO APRF-PUTATIVE OUTER MEMBRANE EFFLUX PROTEIN OR SECRETED ALKALINE PHOSPHATASE-RELATED"/>
    <property type="match status" value="1"/>
</dbReference>
<dbReference type="STRING" id="1603606.DSOUD_2910"/>
<feature type="compositionally biased region" description="Polar residues" evidence="8">
    <location>
        <begin position="511"/>
        <end position="523"/>
    </location>
</feature>
<feature type="domain" description="SPOR" evidence="9">
    <location>
        <begin position="666"/>
        <end position="745"/>
    </location>
</feature>
<dbReference type="PANTHER" id="PTHR30026">
    <property type="entry name" value="OUTER MEMBRANE PROTEIN TOLC"/>
    <property type="match status" value="1"/>
</dbReference>
<keyword evidence="3" id="KW-0813">Transport</keyword>
<dbReference type="Proteomes" id="UP000057158">
    <property type="component" value="Chromosome"/>
</dbReference>
<feature type="region of interest" description="Disordered" evidence="8">
    <location>
        <begin position="511"/>
        <end position="589"/>
    </location>
</feature>
<dbReference type="Pfam" id="PF05036">
    <property type="entry name" value="SPOR"/>
    <property type="match status" value="1"/>
</dbReference>
<keyword evidence="11" id="KW-1185">Reference proteome</keyword>
<comment type="subcellular location">
    <subcellularLocation>
        <location evidence="1">Cell outer membrane</location>
    </subcellularLocation>
</comment>
<evidence type="ECO:0000313" key="11">
    <source>
        <dbReference type="Proteomes" id="UP000057158"/>
    </source>
</evidence>
<dbReference type="SUPFAM" id="SSF56954">
    <property type="entry name" value="Outer membrane efflux proteins (OEP)"/>
    <property type="match status" value="1"/>
</dbReference>
<keyword evidence="5" id="KW-0812">Transmembrane</keyword>
<reference evidence="10 11" key="1">
    <citation type="submission" date="2015-07" db="EMBL/GenBank/DDBJ databases">
        <title>Isolation and Genomic Characterization of a Novel Halophilic Metal-Reducing Deltaproteobacterium from the Deep Subsurface.</title>
        <authorList>
            <person name="Badalamenti J.P."/>
            <person name="Summers Z.M."/>
            <person name="Gralnick J.A."/>
            <person name="Bond D.R."/>
        </authorList>
    </citation>
    <scope>NUCLEOTIDE SEQUENCE [LARGE SCALE GENOMIC DNA]</scope>
    <source>
        <strain evidence="10 11">WTL</strain>
    </source>
</reference>
<proteinExistence type="inferred from homology"/>
<evidence type="ECO:0000256" key="4">
    <source>
        <dbReference type="ARBA" id="ARBA00022452"/>
    </source>
</evidence>
<accession>A0A0M4D4L0</accession>
<protein>
    <submittedName>
        <fullName evidence="10">Outer membrane protein TolC</fullName>
    </submittedName>
</protein>
<evidence type="ECO:0000313" key="10">
    <source>
        <dbReference type="EMBL" id="ALC17638.1"/>
    </source>
</evidence>
<name>A0A0M4D4L0_9BACT</name>
<dbReference type="EMBL" id="CP010802">
    <property type="protein sequence ID" value="ALC17638.1"/>
    <property type="molecule type" value="Genomic_DNA"/>
</dbReference>
<gene>
    <name evidence="10" type="ORF">DSOUD_2910</name>
</gene>
<dbReference type="InterPro" id="IPR007730">
    <property type="entry name" value="SPOR-like_dom"/>
</dbReference>
<comment type="similarity">
    <text evidence="2">Belongs to the outer membrane factor (OMF) (TC 1.B.17) family.</text>
</comment>
<dbReference type="SUPFAM" id="SSF110997">
    <property type="entry name" value="Sporulation related repeat"/>
    <property type="match status" value="1"/>
</dbReference>
<sequence>MTQFTPLPPVSLQPLAPPVRRGHRRGRAFFCGLITGPLLVLFLTTPEAAAADPVQLTRETAVAMAIRKNIDLRVEALSSAIAESNLAQSRAIYNPIFSTSASTGKTTFPGEDFRTSSSIGTLGLTQYLPTGGSISASTQAGYTTAESDNASISTEDWQSSVGLTISHPLLKNFGKKVMELNITLAGNSLEDSLERFRFFLADTVFSVVTSYNRLYSLRRVLESRQAALTSVQDLLQDIRRNTRPGQLQRVEVANAEYALAQRRKDLVDAERNLRDQEAHLRYLIGMEEKTPIIPVDPPSREEPPESQKQALATALESRSDLKQLRLSLESALLQEEVARHQVLPDLSMIASGGFSGIDGSIGNSFQQIGQGEGAWWSAGLQFSLPLGNSAAKNSYRQSRLRTEQLRNRITAFEWQVNNSVESDMRSLISARLQLQTNDQSVRFAEERLAEYRNQRKSGTATVQDVLNAENDLIAARNAQSDATETFAYAVALLWRDIGVLLERLNIQVDTSDPETLTRRSPQTDGPVAADVLRSPAVPPSPLTPPVPEMAVMATPGPSRQDAPVAPAERTMTEPAPPAAVAGPDRGTDAKGTRTGFTLKIDVFVTNAALAEVQKALMEAGLTPVLEYGPKKTGEVIRLLTGSYPSQKAALNRLDALRRIKADSFILRDKGGFKVYAGSYLLEKGARSEEKRLAYLGVKSTLEKATVNLPTYRLTAGRFGTREAADATASRLATRGLQARVVAIVP</sequence>
<dbReference type="PROSITE" id="PS51724">
    <property type="entry name" value="SPOR"/>
    <property type="match status" value="1"/>
</dbReference>
<evidence type="ECO:0000256" key="3">
    <source>
        <dbReference type="ARBA" id="ARBA00022448"/>
    </source>
</evidence>
<dbReference type="GO" id="GO:0015288">
    <property type="term" value="F:porin activity"/>
    <property type="evidence" value="ECO:0007669"/>
    <property type="project" value="TreeGrafter"/>
</dbReference>
<evidence type="ECO:0000256" key="7">
    <source>
        <dbReference type="ARBA" id="ARBA00023237"/>
    </source>
</evidence>
<dbReference type="InterPro" id="IPR051906">
    <property type="entry name" value="TolC-like"/>
</dbReference>
<dbReference type="GO" id="GO:0009279">
    <property type="term" value="C:cell outer membrane"/>
    <property type="evidence" value="ECO:0007669"/>
    <property type="project" value="UniProtKB-SubCell"/>
</dbReference>
<dbReference type="GO" id="GO:0015562">
    <property type="term" value="F:efflux transmembrane transporter activity"/>
    <property type="evidence" value="ECO:0007669"/>
    <property type="project" value="InterPro"/>
</dbReference>
<feature type="compositionally biased region" description="Pro residues" evidence="8">
    <location>
        <begin position="536"/>
        <end position="547"/>
    </location>
</feature>
<dbReference type="AlphaFoldDB" id="A0A0M4D4L0"/>
<evidence type="ECO:0000259" key="9">
    <source>
        <dbReference type="PROSITE" id="PS51724"/>
    </source>
</evidence>
<keyword evidence="4" id="KW-1134">Transmembrane beta strand</keyword>
<evidence type="ECO:0000256" key="6">
    <source>
        <dbReference type="ARBA" id="ARBA00023136"/>
    </source>
</evidence>